<evidence type="ECO:0000313" key="2">
    <source>
        <dbReference type="Proteomes" id="UP001057375"/>
    </source>
</evidence>
<comment type="caution">
    <text evidence="1">The sequence shown here is derived from an EMBL/GenBank/DDBJ whole genome shotgun (WGS) entry which is preliminary data.</text>
</comment>
<protein>
    <submittedName>
        <fullName evidence="1">Na(+)/H(+) exchanger beta</fullName>
    </submittedName>
</protein>
<keyword evidence="2" id="KW-1185">Reference proteome</keyword>
<dbReference type="Proteomes" id="UP001057375">
    <property type="component" value="Unassembled WGS sequence"/>
</dbReference>
<gene>
    <name evidence="1" type="ORF">ADUPG1_007046</name>
</gene>
<feature type="non-terminal residue" evidence="1">
    <location>
        <position position="1"/>
    </location>
</feature>
<sequence>AMDEESSKPVGNTVGFNFILGARTQPQSAFSGGSGVRMPCPRMLQEMTHYHDRTVGIHLEEDEI</sequence>
<name>A0ABQ5KKI6_9EUKA</name>
<evidence type="ECO:0000313" key="1">
    <source>
        <dbReference type="EMBL" id="GKT33019.1"/>
    </source>
</evidence>
<accession>A0ABQ5KKI6</accession>
<dbReference type="EMBL" id="BQXS01010117">
    <property type="protein sequence ID" value="GKT33019.1"/>
    <property type="molecule type" value="Genomic_DNA"/>
</dbReference>
<organism evidence="1 2">
    <name type="scientific">Aduncisulcus paluster</name>
    <dbReference type="NCBI Taxonomy" id="2918883"/>
    <lineage>
        <taxon>Eukaryota</taxon>
        <taxon>Metamonada</taxon>
        <taxon>Carpediemonas-like organisms</taxon>
        <taxon>Aduncisulcus</taxon>
    </lineage>
</organism>
<proteinExistence type="predicted"/>
<reference evidence="1" key="1">
    <citation type="submission" date="2022-03" db="EMBL/GenBank/DDBJ databases">
        <title>Draft genome sequence of Aduncisulcus paluster, a free-living microaerophilic Fornicata.</title>
        <authorList>
            <person name="Yuyama I."/>
            <person name="Kume K."/>
            <person name="Tamura T."/>
            <person name="Inagaki Y."/>
            <person name="Hashimoto T."/>
        </authorList>
    </citation>
    <scope>NUCLEOTIDE SEQUENCE</scope>
    <source>
        <strain evidence="1">NY0171</strain>
    </source>
</reference>